<evidence type="ECO:0000313" key="2">
    <source>
        <dbReference type="Proteomes" id="UP001152876"/>
    </source>
</evidence>
<comment type="caution">
    <text evidence="1">The sequence shown here is derived from an EMBL/GenBank/DDBJ whole genome shotgun (WGS) entry which is preliminary data.</text>
</comment>
<proteinExistence type="predicted"/>
<dbReference type="AlphaFoldDB" id="A0A9X4SEB4"/>
<name>A0A9X4SEB4_9BURK</name>
<protein>
    <submittedName>
        <fullName evidence="1">Uncharacterized protein</fullName>
    </submittedName>
</protein>
<dbReference type="EMBL" id="AOGK01000004">
    <property type="protein sequence ID" value="MDG5974896.1"/>
    <property type="molecule type" value="Genomic_DNA"/>
</dbReference>
<evidence type="ECO:0000313" key="1">
    <source>
        <dbReference type="EMBL" id="MDG5974896.1"/>
    </source>
</evidence>
<dbReference type="RefSeq" id="WP_068173687.1">
    <property type="nucleotide sequence ID" value="NZ_AOGK01000004.1"/>
</dbReference>
<sequence>MTTDINSIPDASYGALLLDKPASELDEIAEQVGRLGDATLSSGYSSDELAHPIEAFNPTRDEYVQTYNETRLRSAYEFHTLRASPMHVDSVFMRLGTNQQIKIADNLDAKRLPPSQRECPDLNYQEPLLMEPYLSTRDQKKYRYSGSTI</sequence>
<keyword evidence="2" id="KW-1185">Reference proteome</keyword>
<gene>
    <name evidence="1" type="ORF">H010_06495</name>
</gene>
<reference evidence="1" key="1">
    <citation type="submission" date="2013-01" db="EMBL/GenBank/DDBJ databases">
        <title>Genome draft of Hydrogenophaga taeniospiralis 2K1.</title>
        <authorList>
            <person name="Gomila M."/>
            <person name="Lalucat J."/>
        </authorList>
    </citation>
    <scope>NUCLEOTIDE SEQUENCE</scope>
    <source>
        <strain evidence="1">CCUG 15921</strain>
    </source>
</reference>
<dbReference type="OrthoDB" id="9796766at2"/>
<accession>A0A9X4SEB4</accession>
<dbReference type="Proteomes" id="UP001152876">
    <property type="component" value="Unassembled WGS sequence"/>
</dbReference>
<organism evidence="1 2">
    <name type="scientific">Hydrogenophaga taeniospiralis CCUG 15921</name>
    <dbReference type="NCBI Taxonomy" id="1281780"/>
    <lineage>
        <taxon>Bacteria</taxon>
        <taxon>Pseudomonadati</taxon>
        <taxon>Pseudomonadota</taxon>
        <taxon>Betaproteobacteria</taxon>
        <taxon>Burkholderiales</taxon>
        <taxon>Comamonadaceae</taxon>
        <taxon>Hydrogenophaga</taxon>
    </lineage>
</organism>